<organism evidence="2 3">
    <name type="scientific">Deinococcus taklimakanensis</name>
    <dbReference type="NCBI Taxonomy" id="536443"/>
    <lineage>
        <taxon>Bacteria</taxon>
        <taxon>Thermotogati</taxon>
        <taxon>Deinococcota</taxon>
        <taxon>Deinococci</taxon>
        <taxon>Deinococcales</taxon>
        <taxon>Deinococcaceae</taxon>
        <taxon>Deinococcus</taxon>
    </lineage>
</organism>
<evidence type="ECO:0000313" key="2">
    <source>
        <dbReference type="EMBL" id="MFD2608292.1"/>
    </source>
</evidence>
<evidence type="ECO:0000256" key="1">
    <source>
        <dbReference type="SAM" id="Phobius"/>
    </source>
</evidence>
<comment type="caution">
    <text evidence="2">The sequence shown here is derived from an EMBL/GenBank/DDBJ whole genome shotgun (WGS) entry which is preliminary data.</text>
</comment>
<evidence type="ECO:0000313" key="3">
    <source>
        <dbReference type="Proteomes" id="UP001597475"/>
    </source>
</evidence>
<proteinExistence type="predicted"/>
<feature type="transmembrane region" description="Helical" evidence="1">
    <location>
        <begin position="41"/>
        <end position="63"/>
    </location>
</feature>
<name>A0ABW5P2F2_9DEIO</name>
<protein>
    <submittedName>
        <fullName evidence="2">Uncharacterized protein</fullName>
    </submittedName>
</protein>
<feature type="transmembrane region" description="Helical" evidence="1">
    <location>
        <begin position="75"/>
        <end position="96"/>
    </location>
</feature>
<reference evidence="3" key="1">
    <citation type="journal article" date="2019" name="Int. J. Syst. Evol. Microbiol.">
        <title>The Global Catalogue of Microorganisms (GCM) 10K type strain sequencing project: providing services to taxonomists for standard genome sequencing and annotation.</title>
        <authorList>
            <consortium name="The Broad Institute Genomics Platform"/>
            <consortium name="The Broad Institute Genome Sequencing Center for Infectious Disease"/>
            <person name="Wu L."/>
            <person name="Ma J."/>
        </authorList>
    </citation>
    <scope>NUCLEOTIDE SEQUENCE [LARGE SCALE GENOMIC DNA]</scope>
    <source>
        <strain evidence="3">KCTC 33842</strain>
    </source>
</reference>
<feature type="transmembrane region" description="Helical" evidence="1">
    <location>
        <begin position="12"/>
        <end position="29"/>
    </location>
</feature>
<accession>A0ABW5P2F2</accession>
<keyword evidence="1" id="KW-1133">Transmembrane helix</keyword>
<gene>
    <name evidence="2" type="ORF">ACFSR9_02400</name>
</gene>
<dbReference type="RefSeq" id="WP_386842692.1">
    <property type="nucleotide sequence ID" value="NZ_JBHUMK010000010.1"/>
</dbReference>
<dbReference type="Proteomes" id="UP001597475">
    <property type="component" value="Unassembled WGS sequence"/>
</dbReference>
<keyword evidence="1" id="KW-0472">Membrane</keyword>
<dbReference type="EMBL" id="JBHUMK010000010">
    <property type="protein sequence ID" value="MFD2608292.1"/>
    <property type="molecule type" value="Genomic_DNA"/>
</dbReference>
<keyword evidence="3" id="KW-1185">Reference proteome</keyword>
<keyword evidence="1" id="KW-0812">Transmembrane</keyword>
<feature type="transmembrane region" description="Helical" evidence="1">
    <location>
        <begin position="121"/>
        <end position="140"/>
    </location>
</feature>
<sequence length="146" mass="16323">MTRDRKLNRTRWVEAALTVLAVAGFLWLARQLPVGPAASRGAALFLSVLLLGTAAVSVWQYRVMDEFRRERMQKTWALSGYSGFAALTALIVWRTLTWPGLGLPKALAQATPLTFSLAELYLPWVAMILTLLLSTAWLYWRDARGG</sequence>